<reference evidence="1 2" key="1">
    <citation type="journal article" date="2016" name="Sci. Rep.">
        <title>A proposed integrated approach for the preclinical evaluation of phage therapy in Pseudomonas infections.</title>
        <authorList>
            <person name="Danis-Wlodarczyk K."/>
            <person name="Vandenheuvel D."/>
            <person name="Jang H.B."/>
            <person name="Briers Y."/>
            <person name="Olszak T."/>
            <person name="Arabski M."/>
            <person name="Wasik S."/>
            <person name="Drabik M."/>
            <person name="Higgins G."/>
            <person name="Tyrrell J."/>
            <person name="Harvey B.J."/>
            <person name="Noben J.P."/>
            <person name="Lavigne R."/>
            <person name="Drulis-Kawa Z."/>
        </authorList>
    </citation>
    <scope>NUCLEOTIDE SEQUENCE [LARGE SCALE GENOMIC DNA]</scope>
</reference>
<gene>
    <name evidence="1" type="ORF">KTN4_069</name>
</gene>
<dbReference type="EMBL" id="KU521356">
    <property type="protein sequence ID" value="ANM44827.1"/>
    <property type="molecule type" value="Genomic_DNA"/>
</dbReference>
<name>A0A192Y501_9CAUD</name>
<protein>
    <submittedName>
        <fullName evidence="1">Uncharacterized protein</fullName>
    </submittedName>
</protein>
<evidence type="ECO:0000313" key="1">
    <source>
        <dbReference type="EMBL" id="ANM44827.1"/>
    </source>
</evidence>
<proteinExistence type="predicted"/>
<evidence type="ECO:0000313" key="2">
    <source>
        <dbReference type="Proteomes" id="UP000224336"/>
    </source>
</evidence>
<organism evidence="1 2">
    <name type="scientific">Pseudomonas phage KTN4</name>
    <dbReference type="NCBI Taxonomy" id="1862701"/>
    <lineage>
        <taxon>Viruses</taxon>
        <taxon>Duplodnaviria</taxon>
        <taxon>Heunggongvirae</taxon>
        <taxon>Uroviricota</taxon>
        <taxon>Caudoviricetes</taxon>
        <taxon>Chimalliviridae</taxon>
        <taxon>Phikzvirus</taxon>
        <taxon>Phikzvirus phiKZ</taxon>
    </lineage>
</organism>
<accession>A0A192Y501</accession>
<sequence>MTNHTEFNFDLDRMKKAINSGTITLPTVPSGLTREEKRAFIRKYIKDKLKEVDDNGKD</sequence>
<dbReference type="Proteomes" id="UP000224336">
    <property type="component" value="Segment"/>
</dbReference>